<gene>
    <name evidence="5" type="ORF">Dsin_016279</name>
</gene>
<reference evidence="5" key="1">
    <citation type="journal article" date="2023" name="Plant J.">
        <title>Genome sequences and population genomics provide insights into the demographic history, inbreeding, and mutation load of two 'living fossil' tree species of Dipteronia.</title>
        <authorList>
            <person name="Feng Y."/>
            <person name="Comes H.P."/>
            <person name="Chen J."/>
            <person name="Zhu S."/>
            <person name="Lu R."/>
            <person name="Zhang X."/>
            <person name="Li P."/>
            <person name="Qiu J."/>
            <person name="Olsen K.M."/>
            <person name="Qiu Y."/>
        </authorList>
    </citation>
    <scope>NUCLEOTIDE SEQUENCE</scope>
    <source>
        <strain evidence="5">NBL</strain>
    </source>
</reference>
<sequence length="338" mass="36609">MEMVVEEVVILGAEIAGLATAVALKKVGIRALVLERAQGLRATGAALSLFPNALLALQALGLSYKLISLYAPTNMGLITDVGTGTNQQVSFTGTKGTRTGPRSVHRKMLLEALADELPMTTVRFSSQVDTIETQTQEGPSIAIIHLCDCTIIKTKILIGCDGLHSVVARWLGLAAPVSSGRSVVRGLAVFPQGHGLNQEFRQYVEVGIRAGFVPLSNKDVYWFFTCESPPKGCDGLHSVVARWLGLAAPVSSGRSVVRGLAVFPQGHGLNQEFRQYVEVGIRAGFVPLSNKDVYWFFTCESPPKGEIMAELSPELIQREVIENYARNFPPLYLDIDVD</sequence>
<dbReference type="PANTHER" id="PTHR45934">
    <property type="entry name" value="FAD/NAD(P)-BINDING OXIDOREDUCTASE FAMILY PROTEIN"/>
    <property type="match status" value="1"/>
</dbReference>
<dbReference type="SUPFAM" id="SSF51905">
    <property type="entry name" value="FAD/NAD(P)-binding domain"/>
    <property type="match status" value="1"/>
</dbReference>
<evidence type="ECO:0000313" key="5">
    <source>
        <dbReference type="EMBL" id="KAK3211573.1"/>
    </source>
</evidence>
<comment type="similarity">
    <text evidence="3">Belongs to the 3-hydroxybenzoate 6-hydroxylase family.</text>
</comment>
<dbReference type="Gene3D" id="3.30.9.30">
    <property type="match status" value="1"/>
</dbReference>
<evidence type="ECO:0000256" key="1">
    <source>
        <dbReference type="ARBA" id="ARBA00023002"/>
    </source>
</evidence>
<dbReference type="InterPro" id="IPR002938">
    <property type="entry name" value="FAD-bd"/>
</dbReference>
<dbReference type="InterPro" id="IPR036188">
    <property type="entry name" value="FAD/NAD-bd_sf"/>
</dbReference>
<name>A0AAE0ADR1_9ROSI</name>
<keyword evidence="2" id="KW-0503">Monooxygenase</keyword>
<dbReference type="PRINTS" id="PR00420">
    <property type="entry name" value="RNGMNOXGNASE"/>
</dbReference>
<evidence type="ECO:0000259" key="4">
    <source>
        <dbReference type="Pfam" id="PF01494"/>
    </source>
</evidence>
<evidence type="ECO:0000313" key="6">
    <source>
        <dbReference type="Proteomes" id="UP001281410"/>
    </source>
</evidence>
<protein>
    <recommendedName>
        <fullName evidence="4">FAD-binding domain-containing protein</fullName>
    </recommendedName>
</protein>
<dbReference type="Proteomes" id="UP001281410">
    <property type="component" value="Unassembled WGS sequence"/>
</dbReference>
<dbReference type="EMBL" id="JANJYJ010000005">
    <property type="protein sequence ID" value="KAK3211573.1"/>
    <property type="molecule type" value="Genomic_DNA"/>
</dbReference>
<dbReference type="Pfam" id="PF01494">
    <property type="entry name" value="FAD_binding_3"/>
    <property type="match status" value="1"/>
</dbReference>
<evidence type="ECO:0000256" key="2">
    <source>
        <dbReference type="ARBA" id="ARBA00023033"/>
    </source>
</evidence>
<dbReference type="GO" id="GO:0004497">
    <property type="term" value="F:monooxygenase activity"/>
    <property type="evidence" value="ECO:0007669"/>
    <property type="project" value="UniProtKB-KW"/>
</dbReference>
<dbReference type="InterPro" id="IPR044560">
    <property type="entry name" value="MOase"/>
</dbReference>
<evidence type="ECO:0000256" key="3">
    <source>
        <dbReference type="ARBA" id="ARBA00024018"/>
    </source>
</evidence>
<proteinExistence type="inferred from homology"/>
<organism evidence="5 6">
    <name type="scientific">Dipteronia sinensis</name>
    <dbReference type="NCBI Taxonomy" id="43782"/>
    <lineage>
        <taxon>Eukaryota</taxon>
        <taxon>Viridiplantae</taxon>
        <taxon>Streptophyta</taxon>
        <taxon>Embryophyta</taxon>
        <taxon>Tracheophyta</taxon>
        <taxon>Spermatophyta</taxon>
        <taxon>Magnoliopsida</taxon>
        <taxon>eudicotyledons</taxon>
        <taxon>Gunneridae</taxon>
        <taxon>Pentapetalae</taxon>
        <taxon>rosids</taxon>
        <taxon>malvids</taxon>
        <taxon>Sapindales</taxon>
        <taxon>Sapindaceae</taxon>
        <taxon>Hippocastanoideae</taxon>
        <taxon>Acereae</taxon>
        <taxon>Dipteronia</taxon>
    </lineage>
</organism>
<comment type="caution">
    <text evidence="5">The sequence shown here is derived from an EMBL/GenBank/DDBJ whole genome shotgun (WGS) entry which is preliminary data.</text>
</comment>
<keyword evidence="6" id="KW-1185">Reference proteome</keyword>
<feature type="domain" description="FAD-binding" evidence="4">
    <location>
        <begin position="7"/>
        <end position="181"/>
    </location>
</feature>
<dbReference type="GO" id="GO:0071949">
    <property type="term" value="F:FAD binding"/>
    <property type="evidence" value="ECO:0007669"/>
    <property type="project" value="InterPro"/>
</dbReference>
<accession>A0AAE0ADR1</accession>
<dbReference type="Gene3D" id="3.50.50.60">
    <property type="entry name" value="FAD/NAD(P)-binding domain"/>
    <property type="match status" value="1"/>
</dbReference>
<dbReference type="AlphaFoldDB" id="A0AAE0ADR1"/>
<dbReference type="PANTHER" id="PTHR45934:SF1">
    <property type="entry name" value="OS04G0423100 PROTEIN"/>
    <property type="match status" value="1"/>
</dbReference>
<keyword evidence="1" id="KW-0560">Oxidoreductase</keyword>